<feature type="compositionally biased region" description="Basic and acidic residues" evidence="1">
    <location>
        <begin position="322"/>
        <end position="331"/>
    </location>
</feature>
<evidence type="ECO:0000256" key="1">
    <source>
        <dbReference type="SAM" id="MobiDB-lite"/>
    </source>
</evidence>
<sequence length="331" mass="34025">MTPRSHSRRPALGLLAAISAALLASCQTSADEVLSLGDSAPSEEISARAPGGKSFRDPYVVAVSGQPAAAAEPAVAQNDTDPARLKRKPVPLAAAYTDIAEPPPEVLALQQAAQAQHAGPAQTPTQTQADLGEITMQPTAVNAGSNSLFSAGRSGQQRPAEAAIDPSTAQPAAGSQTASASLVPGDMPTLGINAVRKSLFSPSAEQQALMQQQALQEQVAPPAADSVPLTEPAVTSGEEAPVLKKLSDPRPKRKILALREAVPGVPERVQLSPDQLQAMGAVEEFDPAEPLPAEERTVAEAAPSGKKKTWLPSLSELLKGGKTKDKAAAAP</sequence>
<feature type="signal peptide" evidence="2">
    <location>
        <begin position="1"/>
        <end position="30"/>
    </location>
</feature>
<feature type="region of interest" description="Disordered" evidence="1">
    <location>
        <begin position="32"/>
        <end position="55"/>
    </location>
</feature>
<feature type="region of interest" description="Disordered" evidence="1">
    <location>
        <begin position="295"/>
        <end position="331"/>
    </location>
</feature>
<comment type="caution">
    <text evidence="3">The sequence shown here is derived from an EMBL/GenBank/DDBJ whole genome shotgun (WGS) entry which is preliminary data.</text>
</comment>
<evidence type="ECO:0000256" key="2">
    <source>
        <dbReference type="SAM" id="SignalP"/>
    </source>
</evidence>
<evidence type="ECO:0000313" key="4">
    <source>
        <dbReference type="Proteomes" id="UP001238496"/>
    </source>
</evidence>
<feature type="region of interest" description="Disordered" evidence="1">
    <location>
        <begin position="143"/>
        <end position="185"/>
    </location>
</feature>
<reference evidence="3 4" key="1">
    <citation type="submission" date="2023-07" db="EMBL/GenBank/DDBJ databases">
        <title>Genomic Encyclopedia of Type Strains, Phase IV (KMG-IV): sequencing the most valuable type-strain genomes for metagenomic binning, comparative biology and taxonomic classification.</title>
        <authorList>
            <person name="Goeker M."/>
        </authorList>
    </citation>
    <scope>NUCLEOTIDE SEQUENCE [LARGE SCALE GENOMIC DNA]</scope>
    <source>
        <strain evidence="3 4">DSM 1111</strain>
    </source>
</reference>
<keyword evidence="2" id="KW-0732">Signal</keyword>
<keyword evidence="4" id="KW-1185">Reference proteome</keyword>
<organism evidence="3 4">
    <name type="scientific">Peteryoungia aggregata LMG 23059</name>
    <dbReference type="NCBI Taxonomy" id="1368425"/>
    <lineage>
        <taxon>Bacteria</taxon>
        <taxon>Pseudomonadati</taxon>
        <taxon>Pseudomonadota</taxon>
        <taxon>Alphaproteobacteria</taxon>
        <taxon>Hyphomicrobiales</taxon>
        <taxon>Rhizobiaceae</taxon>
        <taxon>Peteryoungia</taxon>
    </lineage>
</organism>
<gene>
    <name evidence="3" type="ORF">J2045_002124</name>
</gene>
<feature type="compositionally biased region" description="Polar residues" evidence="1">
    <location>
        <begin position="167"/>
        <end position="180"/>
    </location>
</feature>
<accession>A0ABU0G6X1</accession>
<protein>
    <submittedName>
        <fullName evidence="3">Uncharacterized protein</fullName>
    </submittedName>
</protein>
<dbReference type="RefSeq" id="WP_307372450.1">
    <property type="nucleotide sequence ID" value="NZ_JAUSUW010000005.1"/>
</dbReference>
<name>A0ABU0G6X1_9HYPH</name>
<proteinExistence type="predicted"/>
<evidence type="ECO:0000313" key="3">
    <source>
        <dbReference type="EMBL" id="MDQ0421097.1"/>
    </source>
</evidence>
<feature type="compositionally biased region" description="Low complexity" evidence="1">
    <location>
        <begin position="211"/>
        <end position="224"/>
    </location>
</feature>
<dbReference type="Proteomes" id="UP001238496">
    <property type="component" value="Unassembled WGS sequence"/>
</dbReference>
<feature type="compositionally biased region" description="Polar residues" evidence="1">
    <location>
        <begin position="143"/>
        <end position="157"/>
    </location>
</feature>
<dbReference type="EMBL" id="JAUSUW010000005">
    <property type="protein sequence ID" value="MDQ0421097.1"/>
    <property type="molecule type" value="Genomic_DNA"/>
</dbReference>
<dbReference type="PROSITE" id="PS51257">
    <property type="entry name" value="PROKAR_LIPOPROTEIN"/>
    <property type="match status" value="1"/>
</dbReference>
<feature type="chain" id="PRO_5045488139" evidence="2">
    <location>
        <begin position="31"/>
        <end position="331"/>
    </location>
</feature>
<feature type="region of interest" description="Disordered" evidence="1">
    <location>
        <begin position="211"/>
        <end position="246"/>
    </location>
</feature>